<accession>A0A0D7ARH7</accession>
<sequence>MSAPLKNVILVGASGAAALISSGKFNVSVLSRESSTTSFLEGVTVFKTDYLPTSLPVALKGQDTIVFTIDDQGN</sequence>
<dbReference type="EMBL" id="KN881617">
    <property type="protein sequence ID" value="KIY53408.1"/>
    <property type="molecule type" value="Genomic_DNA"/>
</dbReference>
<keyword evidence="4" id="KW-1185">Reference proteome</keyword>
<organism evidence="3 4">
    <name type="scientific">Fistulina hepatica ATCC 64428</name>
    <dbReference type="NCBI Taxonomy" id="1128425"/>
    <lineage>
        <taxon>Eukaryota</taxon>
        <taxon>Fungi</taxon>
        <taxon>Dikarya</taxon>
        <taxon>Basidiomycota</taxon>
        <taxon>Agaricomycotina</taxon>
        <taxon>Agaricomycetes</taxon>
        <taxon>Agaricomycetidae</taxon>
        <taxon>Agaricales</taxon>
        <taxon>Fistulinaceae</taxon>
        <taxon>Fistulina</taxon>
    </lineage>
</organism>
<dbReference type="InterPro" id="IPR051609">
    <property type="entry name" value="NmrA/Isoflavone_reductase-like"/>
</dbReference>
<evidence type="ECO:0000313" key="3">
    <source>
        <dbReference type="EMBL" id="KIY53408.1"/>
    </source>
</evidence>
<dbReference type="Gene3D" id="3.40.50.720">
    <property type="entry name" value="NAD(P)-binding Rossmann-like Domain"/>
    <property type="match status" value="1"/>
</dbReference>
<keyword evidence="1" id="KW-0521">NADP</keyword>
<dbReference type="Proteomes" id="UP000054144">
    <property type="component" value="Unassembled WGS sequence"/>
</dbReference>
<dbReference type="PANTHER" id="PTHR47706">
    <property type="entry name" value="NMRA-LIKE FAMILY PROTEIN"/>
    <property type="match status" value="1"/>
</dbReference>
<dbReference type="PANTHER" id="PTHR47706:SF9">
    <property type="entry name" value="NMRA-LIKE DOMAIN-CONTAINING PROTEIN-RELATED"/>
    <property type="match status" value="1"/>
</dbReference>
<name>A0A0D7ARH7_9AGAR</name>
<gene>
    <name evidence="3" type="ORF">FISHEDRAFT_68884</name>
</gene>
<protein>
    <recommendedName>
        <fullName evidence="5">NAD(P)-binding domain-containing protein</fullName>
    </recommendedName>
</protein>
<evidence type="ECO:0000313" key="4">
    <source>
        <dbReference type="Proteomes" id="UP000054144"/>
    </source>
</evidence>
<dbReference type="OrthoDB" id="9974981at2759"/>
<reference evidence="3 4" key="1">
    <citation type="journal article" date="2015" name="Fungal Genet. Biol.">
        <title>Evolution of novel wood decay mechanisms in Agaricales revealed by the genome sequences of Fistulina hepatica and Cylindrobasidium torrendii.</title>
        <authorList>
            <person name="Floudas D."/>
            <person name="Held B.W."/>
            <person name="Riley R."/>
            <person name="Nagy L.G."/>
            <person name="Koehler G."/>
            <person name="Ransdell A.S."/>
            <person name="Younus H."/>
            <person name="Chow J."/>
            <person name="Chiniquy J."/>
            <person name="Lipzen A."/>
            <person name="Tritt A."/>
            <person name="Sun H."/>
            <person name="Haridas S."/>
            <person name="LaButti K."/>
            <person name="Ohm R.A."/>
            <person name="Kues U."/>
            <person name="Blanchette R.A."/>
            <person name="Grigoriev I.V."/>
            <person name="Minto R.E."/>
            <person name="Hibbett D.S."/>
        </authorList>
    </citation>
    <scope>NUCLEOTIDE SEQUENCE [LARGE SCALE GENOMIC DNA]</scope>
    <source>
        <strain evidence="3 4">ATCC 64428</strain>
    </source>
</reference>
<evidence type="ECO:0008006" key="5">
    <source>
        <dbReference type="Google" id="ProtNLM"/>
    </source>
</evidence>
<dbReference type="GO" id="GO:0016491">
    <property type="term" value="F:oxidoreductase activity"/>
    <property type="evidence" value="ECO:0007669"/>
    <property type="project" value="UniProtKB-KW"/>
</dbReference>
<evidence type="ECO:0000256" key="1">
    <source>
        <dbReference type="ARBA" id="ARBA00022857"/>
    </source>
</evidence>
<evidence type="ECO:0000256" key="2">
    <source>
        <dbReference type="ARBA" id="ARBA00023002"/>
    </source>
</evidence>
<keyword evidence="2" id="KW-0560">Oxidoreductase</keyword>
<dbReference type="AlphaFoldDB" id="A0A0D7ARH7"/>
<proteinExistence type="predicted"/>